<evidence type="ECO:0000256" key="5">
    <source>
        <dbReference type="ARBA" id="ARBA00023163"/>
    </source>
</evidence>
<dbReference type="InterPro" id="IPR023459">
    <property type="entry name" value="Tscrpt_elong_fac_GreA/B_fam"/>
</dbReference>
<dbReference type="GO" id="GO:0003677">
    <property type="term" value="F:DNA binding"/>
    <property type="evidence" value="ECO:0007669"/>
    <property type="project" value="UniProtKB-UniRule"/>
</dbReference>
<dbReference type="GO" id="GO:0003746">
    <property type="term" value="F:translation elongation factor activity"/>
    <property type="evidence" value="ECO:0007669"/>
    <property type="project" value="UniProtKB-KW"/>
</dbReference>
<evidence type="ECO:0000259" key="11">
    <source>
        <dbReference type="Pfam" id="PF03449"/>
    </source>
</evidence>
<reference evidence="12 13" key="1">
    <citation type="submission" date="2019-03" db="EMBL/GenBank/DDBJ databases">
        <title>Genomic Encyclopedia of Archaeal and Bacterial Type Strains, Phase II (KMG-II): from individual species to whole genera.</title>
        <authorList>
            <person name="Goeker M."/>
        </authorList>
    </citation>
    <scope>NUCLEOTIDE SEQUENCE [LARGE SCALE GENOMIC DNA]</scope>
    <source>
        <strain evidence="12 13">DSM 28135</strain>
    </source>
</reference>
<dbReference type="InterPro" id="IPR028624">
    <property type="entry name" value="Tscrpt_elong_fac_GreA/B"/>
</dbReference>
<evidence type="ECO:0000256" key="3">
    <source>
        <dbReference type="ARBA" id="ARBA00023015"/>
    </source>
</evidence>
<dbReference type="HAMAP" id="MF_00105">
    <property type="entry name" value="GreA_GreB"/>
    <property type="match status" value="1"/>
</dbReference>
<dbReference type="Gene3D" id="3.10.50.30">
    <property type="entry name" value="Transcription elongation factor, GreA/GreB, C-terminal domain"/>
    <property type="match status" value="1"/>
</dbReference>
<protein>
    <recommendedName>
        <fullName evidence="2 8">Transcription elongation factor GreA</fullName>
    </recommendedName>
    <alternativeName>
        <fullName evidence="7 8">Transcript cleavage factor GreA</fullName>
    </alternativeName>
</protein>
<keyword evidence="5 8" id="KW-0804">Transcription</keyword>
<dbReference type="InterPro" id="IPR018151">
    <property type="entry name" value="TF_GreA/GreB_CS"/>
</dbReference>
<dbReference type="NCBIfam" id="NF001261">
    <property type="entry name" value="PRK00226.1-2"/>
    <property type="match status" value="1"/>
</dbReference>
<dbReference type="AlphaFoldDB" id="A0A4R7Q6F8"/>
<dbReference type="GO" id="GO:0006354">
    <property type="term" value="P:DNA-templated transcription elongation"/>
    <property type="evidence" value="ECO:0007669"/>
    <property type="project" value="TreeGrafter"/>
</dbReference>
<evidence type="ECO:0000256" key="1">
    <source>
        <dbReference type="ARBA" id="ARBA00008213"/>
    </source>
</evidence>
<keyword evidence="13" id="KW-1185">Reference proteome</keyword>
<evidence type="ECO:0000256" key="8">
    <source>
        <dbReference type="HAMAP-Rule" id="MF_00105"/>
    </source>
</evidence>
<dbReference type="OrthoDB" id="9808774at2"/>
<feature type="domain" description="Transcription elongation factor GreA/GreB N-terminal" evidence="11">
    <location>
        <begin position="6"/>
        <end position="74"/>
    </location>
</feature>
<dbReference type="EMBL" id="SOBW01000007">
    <property type="protein sequence ID" value="TDU43165.1"/>
    <property type="molecule type" value="Genomic_DNA"/>
</dbReference>
<dbReference type="NCBIfam" id="TIGR01462">
    <property type="entry name" value="greA"/>
    <property type="match status" value="1"/>
</dbReference>
<dbReference type="InterPro" id="IPR036953">
    <property type="entry name" value="GreA/GreB_C_sf"/>
</dbReference>
<comment type="function">
    <text evidence="6 8 9">Necessary for efficient RNA polymerase transcription elongation past template-encoded arresting sites. The arresting sites in DNA have the property of trapping a certain fraction of elongating RNA polymerases that pass through, resulting in locked ternary complexes. Cleavage of the nascent transcript by cleavage factors such as GreA or GreB allows the resumption of elongation from the new 3'terminus. GreA releases sequences of 2 to 3 nucleotides.</text>
</comment>
<dbReference type="GO" id="GO:0032784">
    <property type="term" value="P:regulation of DNA-templated transcription elongation"/>
    <property type="evidence" value="ECO:0007669"/>
    <property type="project" value="UniProtKB-UniRule"/>
</dbReference>
<dbReference type="Proteomes" id="UP000294689">
    <property type="component" value="Unassembled WGS sequence"/>
</dbReference>
<dbReference type="InterPro" id="IPR036805">
    <property type="entry name" value="Tscrpt_elong_fac_GreA/B_N_sf"/>
</dbReference>
<dbReference type="NCBIfam" id="NF001263">
    <property type="entry name" value="PRK00226.1-4"/>
    <property type="match status" value="1"/>
</dbReference>
<keyword evidence="3 8" id="KW-0805">Transcription regulation</keyword>
<accession>A0A4R7Q6F8</accession>
<keyword evidence="12" id="KW-0251">Elongation factor</keyword>
<name>A0A4R7Q6F8_9FLAO</name>
<dbReference type="PROSITE" id="PS00830">
    <property type="entry name" value="GREAB_2"/>
    <property type="match status" value="1"/>
</dbReference>
<evidence type="ECO:0000313" key="13">
    <source>
        <dbReference type="Proteomes" id="UP000294689"/>
    </source>
</evidence>
<sequence length="157" mass="17145">MSKVSYYTAEGLKKLRDELSHLKDVERPRASQAIGEARDKGDLSENAEYDAAKEAQGMLEMKISKLEETLSNARLIDESQLDSSKVLVLSKVKIRNQTNGMEMNYTLVADGEADLASGKISVNSPIGKGLLGKSVGEVADIQVPNGVMKFDILEITR</sequence>
<comment type="similarity">
    <text evidence="1 8 9">Belongs to the GreA/GreB family.</text>
</comment>
<organism evidence="12 13">
    <name type="scientific">Gelidibacter sediminis</name>
    <dbReference type="NCBI Taxonomy" id="1608710"/>
    <lineage>
        <taxon>Bacteria</taxon>
        <taxon>Pseudomonadati</taxon>
        <taxon>Bacteroidota</taxon>
        <taxon>Flavobacteriia</taxon>
        <taxon>Flavobacteriales</taxon>
        <taxon>Flavobacteriaceae</taxon>
        <taxon>Gelidibacter</taxon>
    </lineage>
</organism>
<keyword evidence="12" id="KW-0648">Protein biosynthesis</keyword>
<dbReference type="PIRSF" id="PIRSF006092">
    <property type="entry name" value="GreA_GreB"/>
    <property type="match status" value="1"/>
</dbReference>
<dbReference type="InterPro" id="IPR006359">
    <property type="entry name" value="Tscrpt_elong_fac_GreA"/>
</dbReference>
<gene>
    <name evidence="8" type="primary">greA</name>
    <name evidence="12" type="ORF">BXY82_0572</name>
</gene>
<dbReference type="FunFam" id="3.10.50.30:FF:000001">
    <property type="entry name" value="Transcription elongation factor GreA"/>
    <property type="match status" value="1"/>
</dbReference>
<dbReference type="PANTHER" id="PTHR30437">
    <property type="entry name" value="TRANSCRIPTION ELONGATION FACTOR GREA"/>
    <property type="match status" value="1"/>
</dbReference>
<evidence type="ECO:0000256" key="2">
    <source>
        <dbReference type="ARBA" id="ARBA00013729"/>
    </source>
</evidence>
<evidence type="ECO:0000256" key="6">
    <source>
        <dbReference type="ARBA" id="ARBA00024916"/>
    </source>
</evidence>
<dbReference type="InterPro" id="IPR022691">
    <property type="entry name" value="Tscrpt_elong_fac_GreA/B_N"/>
</dbReference>
<dbReference type="Gene3D" id="1.10.287.180">
    <property type="entry name" value="Transcription elongation factor, GreA/GreB, N-terminal domain"/>
    <property type="match status" value="1"/>
</dbReference>
<dbReference type="InterPro" id="IPR001437">
    <property type="entry name" value="Tscrpt_elong_fac_GreA/B_C"/>
</dbReference>
<feature type="domain" description="Transcription elongation factor GreA/GreB C-terminal" evidence="10">
    <location>
        <begin position="83"/>
        <end position="156"/>
    </location>
</feature>
<dbReference type="Pfam" id="PF01272">
    <property type="entry name" value="GreA_GreB"/>
    <property type="match status" value="1"/>
</dbReference>
<dbReference type="FunFam" id="1.10.287.180:FF:000001">
    <property type="entry name" value="Transcription elongation factor GreA"/>
    <property type="match status" value="1"/>
</dbReference>
<dbReference type="PANTHER" id="PTHR30437:SF4">
    <property type="entry name" value="TRANSCRIPTION ELONGATION FACTOR GREA"/>
    <property type="match status" value="1"/>
</dbReference>
<evidence type="ECO:0000313" key="12">
    <source>
        <dbReference type="EMBL" id="TDU43165.1"/>
    </source>
</evidence>
<dbReference type="RefSeq" id="WP_133756650.1">
    <property type="nucleotide sequence ID" value="NZ_SOBW01000007.1"/>
</dbReference>
<proteinExistence type="inferred from homology"/>
<evidence type="ECO:0000256" key="4">
    <source>
        <dbReference type="ARBA" id="ARBA00023125"/>
    </source>
</evidence>
<evidence type="ECO:0000259" key="10">
    <source>
        <dbReference type="Pfam" id="PF01272"/>
    </source>
</evidence>
<dbReference type="Pfam" id="PF03449">
    <property type="entry name" value="GreA_GreB_N"/>
    <property type="match status" value="1"/>
</dbReference>
<keyword evidence="4 8" id="KW-0238">DNA-binding</keyword>
<evidence type="ECO:0000256" key="9">
    <source>
        <dbReference type="RuleBase" id="RU000556"/>
    </source>
</evidence>
<dbReference type="SUPFAM" id="SSF54534">
    <property type="entry name" value="FKBP-like"/>
    <property type="match status" value="1"/>
</dbReference>
<comment type="caution">
    <text evidence="12">The sequence shown here is derived from an EMBL/GenBank/DDBJ whole genome shotgun (WGS) entry which is preliminary data.</text>
</comment>
<dbReference type="SUPFAM" id="SSF46557">
    <property type="entry name" value="GreA transcript cleavage protein, N-terminal domain"/>
    <property type="match status" value="1"/>
</dbReference>
<dbReference type="GO" id="GO:0070063">
    <property type="term" value="F:RNA polymerase binding"/>
    <property type="evidence" value="ECO:0007669"/>
    <property type="project" value="InterPro"/>
</dbReference>
<evidence type="ECO:0000256" key="7">
    <source>
        <dbReference type="ARBA" id="ARBA00030776"/>
    </source>
</evidence>